<dbReference type="RefSeq" id="XP_645488.1">
    <property type="nucleotide sequence ID" value="XM_640396.1"/>
</dbReference>
<reference evidence="1 2" key="1">
    <citation type="journal article" date="2005" name="Nature">
        <title>The genome of the social amoeba Dictyostelium discoideum.</title>
        <authorList>
            <consortium name="The Dictyostelium discoideum Sequencing Consortium"/>
            <person name="Eichinger L."/>
            <person name="Pachebat J.A."/>
            <person name="Glockner G."/>
            <person name="Rajandream M.A."/>
            <person name="Sucgang R."/>
            <person name="Berriman M."/>
            <person name="Song J."/>
            <person name="Olsen R."/>
            <person name="Szafranski K."/>
            <person name="Xu Q."/>
            <person name="Tunggal B."/>
            <person name="Kummerfeld S."/>
            <person name="Madera M."/>
            <person name="Konfortov B.A."/>
            <person name="Rivero F."/>
            <person name="Bankier A.T."/>
            <person name="Lehmann R."/>
            <person name="Hamlin N."/>
            <person name="Davies R."/>
            <person name="Gaudet P."/>
            <person name="Fey P."/>
            <person name="Pilcher K."/>
            <person name="Chen G."/>
            <person name="Saunders D."/>
            <person name="Sodergren E."/>
            <person name="Davis P."/>
            <person name="Kerhornou A."/>
            <person name="Nie X."/>
            <person name="Hall N."/>
            <person name="Anjard C."/>
            <person name="Hemphill L."/>
            <person name="Bason N."/>
            <person name="Farbrother P."/>
            <person name="Desany B."/>
            <person name="Just E."/>
            <person name="Morio T."/>
            <person name="Rost R."/>
            <person name="Churcher C."/>
            <person name="Cooper J."/>
            <person name="Haydock S."/>
            <person name="van Driessche N."/>
            <person name="Cronin A."/>
            <person name="Goodhead I."/>
            <person name="Muzny D."/>
            <person name="Mourier T."/>
            <person name="Pain A."/>
            <person name="Lu M."/>
            <person name="Harper D."/>
            <person name="Lindsay R."/>
            <person name="Hauser H."/>
            <person name="James K."/>
            <person name="Quiles M."/>
            <person name="Madan Babu M."/>
            <person name="Saito T."/>
            <person name="Buchrieser C."/>
            <person name="Wardroper A."/>
            <person name="Felder M."/>
            <person name="Thangavelu M."/>
            <person name="Johnson D."/>
            <person name="Knights A."/>
            <person name="Loulseged H."/>
            <person name="Mungall K."/>
            <person name="Oliver K."/>
            <person name="Price C."/>
            <person name="Quail M.A."/>
            <person name="Urushihara H."/>
            <person name="Hernandez J."/>
            <person name="Rabbinowitsch E."/>
            <person name="Steffen D."/>
            <person name="Sanders M."/>
            <person name="Ma J."/>
            <person name="Kohara Y."/>
            <person name="Sharp S."/>
            <person name="Simmonds M."/>
            <person name="Spiegler S."/>
            <person name="Tivey A."/>
            <person name="Sugano S."/>
            <person name="White B."/>
            <person name="Walker D."/>
            <person name="Woodward J."/>
            <person name="Winckler T."/>
            <person name="Tanaka Y."/>
            <person name="Shaulsky G."/>
            <person name="Schleicher M."/>
            <person name="Weinstock G."/>
            <person name="Rosenthal A."/>
            <person name="Cox E.C."/>
            <person name="Chisholm R.L."/>
            <person name="Gibbs R."/>
            <person name="Loomis W.F."/>
            <person name="Platzer M."/>
            <person name="Kay R.R."/>
            <person name="Williams J."/>
            <person name="Dear P.H."/>
            <person name="Noegel A.A."/>
            <person name="Barrell B."/>
            <person name="Kuspa A."/>
        </authorList>
    </citation>
    <scope>NUCLEOTIDE SEQUENCE [LARGE SCALE GENOMIC DNA]</scope>
    <source>
        <strain evidence="1 2">AX4</strain>
    </source>
</reference>
<protein>
    <submittedName>
        <fullName evidence="1">Uncharacterized protein</fullName>
    </submittedName>
</protein>
<dbReference type="PaxDb" id="44689-DDB0216912"/>
<organism evidence="1 2">
    <name type="scientific">Dictyostelium discoideum</name>
    <name type="common">Social amoeba</name>
    <dbReference type="NCBI Taxonomy" id="44689"/>
    <lineage>
        <taxon>Eukaryota</taxon>
        <taxon>Amoebozoa</taxon>
        <taxon>Evosea</taxon>
        <taxon>Eumycetozoa</taxon>
        <taxon>Dictyostelia</taxon>
        <taxon>Dictyosteliales</taxon>
        <taxon>Dictyosteliaceae</taxon>
        <taxon>Dictyostelium</taxon>
    </lineage>
</organism>
<gene>
    <name evidence="1" type="ORF">DDB_G0271810</name>
</gene>
<dbReference type="Proteomes" id="UP000002195">
    <property type="component" value="Unassembled WGS sequence"/>
</dbReference>
<dbReference type="HOGENOM" id="CLU_2965683_0_0_1"/>
<dbReference type="GeneID" id="8618116"/>
<keyword evidence="2" id="KW-1185">Reference proteome</keyword>
<evidence type="ECO:0000313" key="1">
    <source>
        <dbReference type="EMBL" id="EAL71595.1"/>
    </source>
</evidence>
<dbReference type="KEGG" id="ddi:DDB_G0271810"/>
<proteinExistence type="predicted"/>
<accession>Q55AN4</accession>
<name>Q55AN4_DICDI</name>
<sequence length="59" mass="6763">MSLFLNIINSNFGKPSKSTKINDQVNNNFNNISSSSINTNSKWAPIILYRYYCIPPCYI</sequence>
<comment type="caution">
    <text evidence="1">The sequence shown here is derived from an EMBL/GenBank/DDBJ whole genome shotgun (WGS) entry which is preliminary data.</text>
</comment>
<dbReference type="InParanoid" id="Q55AN4"/>
<dbReference type="AlphaFoldDB" id="Q55AN4"/>
<dbReference type="EMBL" id="AAFI02000006">
    <property type="protein sequence ID" value="EAL71595.1"/>
    <property type="molecule type" value="Genomic_DNA"/>
</dbReference>
<dbReference type="VEuPathDB" id="AmoebaDB:DDB_G0271810"/>
<evidence type="ECO:0000313" key="2">
    <source>
        <dbReference type="Proteomes" id="UP000002195"/>
    </source>
</evidence>
<dbReference type="dictyBase" id="DDB_G0271810"/>